<keyword evidence="2 6" id="KW-0812">Transmembrane</keyword>
<keyword evidence="5" id="KW-0046">Antibiotic resistance</keyword>
<dbReference type="InterPro" id="IPR013525">
    <property type="entry name" value="ABC2_TM"/>
</dbReference>
<dbReference type="InterPro" id="IPR000412">
    <property type="entry name" value="ABC_2_transport"/>
</dbReference>
<evidence type="ECO:0000256" key="1">
    <source>
        <dbReference type="ARBA" id="ARBA00004141"/>
    </source>
</evidence>
<evidence type="ECO:0000256" key="5">
    <source>
        <dbReference type="ARBA" id="ARBA00023251"/>
    </source>
</evidence>
<feature type="transmembrane region" description="Helical" evidence="6">
    <location>
        <begin position="24"/>
        <end position="45"/>
    </location>
</feature>
<feature type="transmembrane region" description="Helical" evidence="6">
    <location>
        <begin position="100"/>
        <end position="124"/>
    </location>
</feature>
<evidence type="ECO:0000256" key="3">
    <source>
        <dbReference type="ARBA" id="ARBA00022989"/>
    </source>
</evidence>
<dbReference type="PANTHER" id="PTHR43229">
    <property type="entry name" value="NODULATION PROTEIN J"/>
    <property type="match status" value="1"/>
</dbReference>
<protein>
    <submittedName>
        <fullName evidence="8">ABC transporter permease</fullName>
    </submittedName>
</protein>
<dbReference type="Proteomes" id="UP001250214">
    <property type="component" value="Unassembled WGS sequence"/>
</dbReference>
<accession>A0ABU2HAB0</accession>
<dbReference type="EMBL" id="JAVLVT010000010">
    <property type="protein sequence ID" value="MDS1272264.1"/>
    <property type="molecule type" value="Genomic_DNA"/>
</dbReference>
<gene>
    <name evidence="8" type="ORF">RIF23_18400</name>
</gene>
<comment type="caution">
    <text evidence="8">The sequence shown here is derived from an EMBL/GenBank/DDBJ whole genome shotgun (WGS) entry which is preliminary data.</text>
</comment>
<dbReference type="PANTHER" id="PTHR43229:SF2">
    <property type="entry name" value="NODULATION PROTEIN J"/>
    <property type="match status" value="1"/>
</dbReference>
<dbReference type="InterPro" id="IPR051784">
    <property type="entry name" value="Nod_factor_ABC_transporter"/>
</dbReference>
<feature type="transmembrane region" description="Helical" evidence="6">
    <location>
        <begin position="136"/>
        <end position="159"/>
    </location>
</feature>
<dbReference type="Pfam" id="PF12698">
    <property type="entry name" value="ABC2_membrane_3"/>
    <property type="match status" value="1"/>
</dbReference>
<evidence type="ECO:0000256" key="2">
    <source>
        <dbReference type="ARBA" id="ARBA00022692"/>
    </source>
</evidence>
<evidence type="ECO:0000313" key="9">
    <source>
        <dbReference type="Proteomes" id="UP001250214"/>
    </source>
</evidence>
<organism evidence="8 9">
    <name type="scientific">Lipingzhangella rawalii</name>
    <dbReference type="NCBI Taxonomy" id="2055835"/>
    <lineage>
        <taxon>Bacteria</taxon>
        <taxon>Bacillati</taxon>
        <taxon>Actinomycetota</taxon>
        <taxon>Actinomycetes</taxon>
        <taxon>Streptosporangiales</taxon>
        <taxon>Nocardiopsidaceae</taxon>
        <taxon>Lipingzhangella</taxon>
    </lineage>
</organism>
<evidence type="ECO:0000313" key="8">
    <source>
        <dbReference type="EMBL" id="MDS1272264.1"/>
    </source>
</evidence>
<comment type="subcellular location">
    <subcellularLocation>
        <location evidence="1">Membrane</location>
        <topology evidence="1">Multi-pass membrane protein</topology>
    </subcellularLocation>
</comment>
<feature type="domain" description="ABC transmembrane type-2" evidence="7">
    <location>
        <begin position="22"/>
        <end position="247"/>
    </location>
</feature>
<feature type="transmembrane region" description="Helical" evidence="6">
    <location>
        <begin position="171"/>
        <end position="189"/>
    </location>
</feature>
<keyword evidence="4 6" id="KW-0472">Membrane</keyword>
<feature type="transmembrane region" description="Helical" evidence="6">
    <location>
        <begin position="57"/>
        <end position="79"/>
    </location>
</feature>
<evidence type="ECO:0000259" key="7">
    <source>
        <dbReference type="PROSITE" id="PS51012"/>
    </source>
</evidence>
<evidence type="ECO:0000256" key="4">
    <source>
        <dbReference type="ARBA" id="ARBA00023136"/>
    </source>
</evidence>
<dbReference type="InterPro" id="IPR047817">
    <property type="entry name" value="ABC2_TM_bact-type"/>
</dbReference>
<dbReference type="RefSeq" id="WP_310913835.1">
    <property type="nucleotide sequence ID" value="NZ_JAVLVT010000010.1"/>
</dbReference>
<feature type="transmembrane region" description="Helical" evidence="6">
    <location>
        <begin position="223"/>
        <end position="244"/>
    </location>
</feature>
<dbReference type="PIRSF" id="PIRSF006648">
    <property type="entry name" value="DrrB"/>
    <property type="match status" value="1"/>
</dbReference>
<keyword evidence="3 6" id="KW-1133">Transmembrane helix</keyword>
<dbReference type="PROSITE" id="PS51012">
    <property type="entry name" value="ABC_TM2"/>
    <property type="match status" value="1"/>
</dbReference>
<evidence type="ECO:0000256" key="6">
    <source>
        <dbReference type="SAM" id="Phobius"/>
    </source>
</evidence>
<name>A0ABU2HAB0_9ACTN</name>
<sequence length="251" mass="26500">MSTTPLRALTRANTRELLRDRTTLFGALLMPVGFIAMSVMLVALIPTAPGIDAAEMFLPFGLTMTLGAVIFFGTVSPIVDLRRRGTLRLLGTTPLPRWTFLLALVPFRALLIVVALVAVVAAAAVFDSWAPSQLPALVVTTVLGSALMLAIGFLLGAFLNSTETASTTLTVVLLAFVFAGGGVLPFELFPDRVGAVLEWLPPALFTDALANGLTGGNTTHPVWLAWIVLAGATLVVGAAALRLFRFDRSPS</sequence>
<keyword evidence="9" id="KW-1185">Reference proteome</keyword>
<reference evidence="9" key="1">
    <citation type="submission" date="2023-07" db="EMBL/GenBank/DDBJ databases">
        <title>Novel species in the genus Lipingzhangella isolated from Sambhar Salt Lake.</title>
        <authorList>
            <person name="Jiya N."/>
            <person name="Kajale S."/>
            <person name="Sharma A."/>
        </authorList>
    </citation>
    <scope>NUCLEOTIDE SEQUENCE [LARGE SCALE GENOMIC DNA]</scope>
    <source>
        <strain evidence="9">LS1_29</strain>
    </source>
</reference>
<proteinExistence type="predicted"/>